<comment type="caution">
    <text evidence="2">The sequence shown here is derived from an EMBL/GenBank/DDBJ whole genome shotgun (WGS) entry which is preliminary data.</text>
</comment>
<evidence type="ECO:0000259" key="1">
    <source>
        <dbReference type="PROSITE" id="PS50181"/>
    </source>
</evidence>
<protein>
    <recommendedName>
        <fullName evidence="1">F-box domain-containing protein</fullName>
    </recommendedName>
</protein>
<organism evidence="2 3">
    <name type="scientific">Meripilus lineatus</name>
    <dbReference type="NCBI Taxonomy" id="2056292"/>
    <lineage>
        <taxon>Eukaryota</taxon>
        <taxon>Fungi</taxon>
        <taxon>Dikarya</taxon>
        <taxon>Basidiomycota</taxon>
        <taxon>Agaricomycotina</taxon>
        <taxon>Agaricomycetes</taxon>
        <taxon>Polyporales</taxon>
        <taxon>Meripilaceae</taxon>
        <taxon>Meripilus</taxon>
    </lineage>
</organism>
<dbReference type="PROSITE" id="PS50181">
    <property type="entry name" value="FBOX"/>
    <property type="match status" value="1"/>
</dbReference>
<dbReference type="Proteomes" id="UP001212997">
    <property type="component" value="Unassembled WGS sequence"/>
</dbReference>
<dbReference type="Pfam" id="PF12937">
    <property type="entry name" value="F-box-like"/>
    <property type="match status" value="1"/>
</dbReference>
<dbReference type="EMBL" id="JANAWD010000386">
    <property type="protein sequence ID" value="KAJ3480252.1"/>
    <property type="molecule type" value="Genomic_DNA"/>
</dbReference>
<sequence>MYDGPSADIATSDEAVGSPPLLNLPYELFLLLFLYLDAEDTLSLLCSCRSLYGHIRDEPIWREFCCRHGLRDVSIYSQPSFFVIYASLIHTYGPLIGLWASDHPFTGNIVEFRLVQEPGPYPFLLGEVWRFQSHVANYCDPKLPEYLEIVSIRPQWDEFGFPQPATLHWRRSLENPSFSLLAPTRLGTFLRYRDFYTNALCTVQHPDFPSSFALWYDSERPLPRLRQQPCEDYSNQGFDEDAEDGLLFIPTEDPTPPAIAFFPTSNEQFSLHNPHITFPDLRLMRLPHDDEMQPAPSRYYPLRFPPIQDHLYLDPGDVNWTRQSLDGLWIGANGAHDSEVLLVDSSDPDETIAWKITGTMHIPRGVTCWKFNPDHILPHNDVSPAMELGELPFNSRLFTGHGHICPEGFITEEDSWIELNIAVVGRDEIKIRWPELEYTARYQRCKPRDLESEIVVSNRGIRRAVSWS</sequence>
<gene>
    <name evidence="2" type="ORF">NLI96_g8489</name>
</gene>
<reference evidence="2" key="1">
    <citation type="submission" date="2022-07" db="EMBL/GenBank/DDBJ databases">
        <title>Genome Sequence of Physisporinus lineatus.</title>
        <authorList>
            <person name="Buettner E."/>
        </authorList>
    </citation>
    <scope>NUCLEOTIDE SEQUENCE</scope>
    <source>
        <strain evidence="2">VT162</strain>
    </source>
</reference>
<proteinExistence type="predicted"/>
<feature type="domain" description="F-box" evidence="1">
    <location>
        <begin position="18"/>
        <end position="64"/>
    </location>
</feature>
<evidence type="ECO:0000313" key="3">
    <source>
        <dbReference type="Proteomes" id="UP001212997"/>
    </source>
</evidence>
<keyword evidence="3" id="KW-1185">Reference proteome</keyword>
<evidence type="ECO:0000313" key="2">
    <source>
        <dbReference type="EMBL" id="KAJ3480252.1"/>
    </source>
</evidence>
<dbReference type="SUPFAM" id="SSF81383">
    <property type="entry name" value="F-box domain"/>
    <property type="match status" value="1"/>
</dbReference>
<name>A0AAD5UXH5_9APHY</name>
<accession>A0AAD5UXH5</accession>
<dbReference type="Gene3D" id="1.20.1280.50">
    <property type="match status" value="1"/>
</dbReference>
<dbReference type="AlphaFoldDB" id="A0AAD5UXH5"/>
<dbReference type="Pfam" id="PF12014">
    <property type="entry name" value="Cyclin_D1_bind"/>
    <property type="match status" value="1"/>
</dbReference>
<dbReference type="InterPro" id="IPR001810">
    <property type="entry name" value="F-box_dom"/>
</dbReference>
<dbReference type="InterPro" id="IPR036047">
    <property type="entry name" value="F-box-like_dom_sf"/>
</dbReference>